<sequence length="132" mass="15254">MVKKYFTVEEANELLPYVKSELTFLQKTKAEFYQKYHELQALKKQTSGQSAAEIESAVFALECSLEFLELELRLHIERIQEKGIQLKDIDLGLFDFPAFVDGREVLLCWKQGEPAVLHYHGLDEGFLGRKSL</sequence>
<dbReference type="Pfam" id="PF09969">
    <property type="entry name" value="DUF2203"/>
    <property type="match status" value="1"/>
</dbReference>
<comment type="caution">
    <text evidence="1">The sequence shown here is derived from an EMBL/GenBank/DDBJ whole genome shotgun (WGS) entry which is preliminary data.</text>
</comment>
<name>A0A939BT23_9BACL</name>
<accession>A0A939BT23</accession>
<dbReference type="Proteomes" id="UP000717624">
    <property type="component" value="Unassembled WGS sequence"/>
</dbReference>
<evidence type="ECO:0000313" key="2">
    <source>
        <dbReference type="Proteomes" id="UP000717624"/>
    </source>
</evidence>
<dbReference type="RefSeq" id="WP_204516748.1">
    <property type="nucleotide sequence ID" value="NZ_BAABIN010000009.1"/>
</dbReference>
<dbReference type="PIRSF" id="PIRSF016498">
    <property type="entry name" value="UCP016498"/>
    <property type="match status" value="1"/>
</dbReference>
<protein>
    <recommendedName>
        <fullName evidence="3">Cell division protein DivIVA</fullName>
    </recommendedName>
</protein>
<proteinExistence type="predicted"/>
<reference evidence="1" key="1">
    <citation type="submission" date="2021-01" db="EMBL/GenBank/DDBJ databases">
        <title>Genomic Encyclopedia of Type Strains, Phase IV (KMG-IV): sequencing the most valuable type-strain genomes for metagenomic binning, comparative biology and taxonomic classification.</title>
        <authorList>
            <person name="Goeker M."/>
        </authorList>
    </citation>
    <scope>NUCLEOTIDE SEQUENCE</scope>
    <source>
        <strain evidence="1">DSM 25523</strain>
    </source>
</reference>
<dbReference type="EMBL" id="JAFBEB010000001">
    <property type="protein sequence ID" value="MBM7589054.1"/>
    <property type="molecule type" value="Genomic_DNA"/>
</dbReference>
<dbReference type="AlphaFoldDB" id="A0A939BT23"/>
<dbReference type="InterPro" id="IPR018699">
    <property type="entry name" value="DUF2203"/>
</dbReference>
<keyword evidence="2" id="KW-1185">Reference proteome</keyword>
<gene>
    <name evidence="1" type="ORF">JOD01_000640</name>
</gene>
<organism evidence="1 2">
    <name type="scientific">Brevibacillus fulvus</name>
    <dbReference type="NCBI Taxonomy" id="1125967"/>
    <lineage>
        <taxon>Bacteria</taxon>
        <taxon>Bacillati</taxon>
        <taxon>Bacillota</taxon>
        <taxon>Bacilli</taxon>
        <taxon>Bacillales</taxon>
        <taxon>Paenibacillaceae</taxon>
        <taxon>Brevibacillus</taxon>
    </lineage>
</organism>
<evidence type="ECO:0000313" key="1">
    <source>
        <dbReference type="EMBL" id="MBM7589054.1"/>
    </source>
</evidence>
<evidence type="ECO:0008006" key="3">
    <source>
        <dbReference type="Google" id="ProtNLM"/>
    </source>
</evidence>